<keyword evidence="4 6" id="KW-1133">Transmembrane helix</keyword>
<dbReference type="STRING" id="1072256.CUTER_09265"/>
<comment type="similarity">
    <text evidence="2 6">Belongs to the 4-toluene sulfonate uptake permease (TSUP) (TC 2.A.102) family.</text>
</comment>
<dbReference type="Proteomes" id="UP000035548">
    <property type="component" value="Chromosome"/>
</dbReference>
<reference evidence="8" key="2">
    <citation type="submission" date="2015-05" db="EMBL/GenBank/DDBJ databases">
        <title>Complete genome sequence of Corynebacterium uterequi DSM 45634, isolated from the uterus of a maiden mare.</title>
        <authorList>
            <person name="Ruckert C."/>
            <person name="Albersmeier A."/>
            <person name="Winkler A."/>
            <person name="Tauch A."/>
        </authorList>
    </citation>
    <scope>NUCLEOTIDE SEQUENCE [LARGE SCALE GENOMIC DNA]</scope>
    <source>
        <strain evidence="8">DSM 45634</strain>
    </source>
</reference>
<proteinExistence type="inferred from homology"/>
<evidence type="ECO:0000256" key="3">
    <source>
        <dbReference type="ARBA" id="ARBA00022692"/>
    </source>
</evidence>
<keyword evidence="5 6" id="KW-0472">Membrane</keyword>
<gene>
    <name evidence="7" type="ORF">CUTER_09265</name>
</gene>
<keyword evidence="3 6" id="KW-0812">Transmembrane</keyword>
<dbReference type="KEGG" id="cut:CUTER_09265"/>
<dbReference type="AlphaFoldDB" id="A0A0G3HL34"/>
<dbReference type="EMBL" id="CP011546">
    <property type="protein sequence ID" value="AKK11822.1"/>
    <property type="molecule type" value="Genomic_DNA"/>
</dbReference>
<feature type="transmembrane region" description="Helical" evidence="6">
    <location>
        <begin position="7"/>
        <end position="36"/>
    </location>
</feature>
<dbReference type="GO" id="GO:0005886">
    <property type="term" value="C:plasma membrane"/>
    <property type="evidence" value="ECO:0007669"/>
    <property type="project" value="UniProtKB-SubCell"/>
</dbReference>
<keyword evidence="6" id="KW-1003">Cell membrane</keyword>
<evidence type="ECO:0000313" key="8">
    <source>
        <dbReference type="Proteomes" id="UP000035548"/>
    </source>
</evidence>
<reference evidence="7 8" key="1">
    <citation type="journal article" date="2015" name="Genome Announc.">
        <title>Virulence Factor Genes Detected in the Complete Genome Sequence of Corynebacterium uterequi DSM 45634, Isolated from the Uterus of a Maiden Mare.</title>
        <authorList>
            <person name="Ruckert C."/>
            <person name="Kriete M."/>
            <person name="Jaenicke S."/>
            <person name="Winkler A."/>
            <person name="Tauch A."/>
        </authorList>
    </citation>
    <scope>NUCLEOTIDE SEQUENCE [LARGE SCALE GENOMIC DNA]</scope>
    <source>
        <strain evidence="7 8">DSM 45634</strain>
    </source>
</reference>
<comment type="subcellular location">
    <subcellularLocation>
        <location evidence="6">Cell membrane</location>
        <topology evidence="6">Multi-pass membrane protein</topology>
    </subcellularLocation>
    <subcellularLocation>
        <location evidence="1">Membrane</location>
        <topology evidence="1">Multi-pass membrane protein</topology>
    </subcellularLocation>
</comment>
<dbReference type="PATRIC" id="fig|1072256.5.peg.1825"/>
<evidence type="ECO:0000256" key="1">
    <source>
        <dbReference type="ARBA" id="ARBA00004141"/>
    </source>
</evidence>
<dbReference type="RefSeq" id="WP_082121345.1">
    <property type="nucleotide sequence ID" value="NZ_CP011546.1"/>
</dbReference>
<evidence type="ECO:0000256" key="2">
    <source>
        <dbReference type="ARBA" id="ARBA00009142"/>
    </source>
</evidence>
<evidence type="ECO:0000256" key="4">
    <source>
        <dbReference type="ARBA" id="ARBA00022989"/>
    </source>
</evidence>
<organism evidence="7 8">
    <name type="scientific">Corynebacterium uterequi</name>
    <dbReference type="NCBI Taxonomy" id="1072256"/>
    <lineage>
        <taxon>Bacteria</taxon>
        <taxon>Bacillati</taxon>
        <taxon>Actinomycetota</taxon>
        <taxon>Actinomycetes</taxon>
        <taxon>Mycobacteriales</taxon>
        <taxon>Corynebacteriaceae</taxon>
        <taxon>Corynebacterium</taxon>
    </lineage>
</organism>
<dbReference type="Pfam" id="PF01925">
    <property type="entry name" value="TauE"/>
    <property type="match status" value="1"/>
</dbReference>
<dbReference type="PANTHER" id="PTHR43701">
    <property type="entry name" value="MEMBRANE TRANSPORTER PROTEIN MJ0441-RELATED"/>
    <property type="match status" value="1"/>
</dbReference>
<evidence type="ECO:0000313" key="7">
    <source>
        <dbReference type="EMBL" id="AKK11822.1"/>
    </source>
</evidence>
<name>A0A0G3HL34_9CORY</name>
<accession>A0A0G3HL34</accession>
<feature type="transmembrane region" description="Helical" evidence="6">
    <location>
        <begin position="216"/>
        <end position="235"/>
    </location>
</feature>
<dbReference type="InterPro" id="IPR002781">
    <property type="entry name" value="TM_pro_TauE-like"/>
</dbReference>
<evidence type="ECO:0000256" key="6">
    <source>
        <dbReference type="RuleBase" id="RU363041"/>
    </source>
</evidence>
<protein>
    <recommendedName>
        <fullName evidence="6">Probable membrane transporter protein</fullName>
    </recommendedName>
</protein>
<dbReference type="PANTHER" id="PTHR43701:SF2">
    <property type="entry name" value="MEMBRANE TRANSPORTER PROTEIN YJNA-RELATED"/>
    <property type="match status" value="1"/>
</dbReference>
<feature type="transmembrane region" description="Helical" evidence="6">
    <location>
        <begin position="73"/>
        <end position="92"/>
    </location>
</feature>
<sequence>MMVVLSLFIGLGVGVMVGALGAGGGILSVPILVYLLNQDPHAATAESLVIVGLTALASMSSPRRWADIHFRDGSVFALISIVGAVAGSRVSPFVPAQWLMGSFCVLLAVVGVVMARVGWSARRQQHSPHAGCLPQPEASTRPTQRSWVRICTAATATGFLTGFFGVGGGFIVVPILTLVLGMAMRTASATSLVVMAITAASGLLARVGTGVDVDWLVTLTFAAASMCGGMFGGPLTRKARGYQLTLAFAVLLLGVATATAVETFG</sequence>
<evidence type="ECO:0000256" key="5">
    <source>
        <dbReference type="ARBA" id="ARBA00023136"/>
    </source>
</evidence>
<dbReference type="OrthoDB" id="3240334at2"/>
<feature type="transmembrane region" description="Helical" evidence="6">
    <location>
        <begin position="42"/>
        <end position="61"/>
    </location>
</feature>
<dbReference type="InterPro" id="IPR051598">
    <property type="entry name" value="TSUP/Inactive_protease-like"/>
</dbReference>
<feature type="transmembrane region" description="Helical" evidence="6">
    <location>
        <begin position="98"/>
        <end position="119"/>
    </location>
</feature>
<feature type="transmembrane region" description="Helical" evidence="6">
    <location>
        <begin position="150"/>
        <end position="176"/>
    </location>
</feature>
<feature type="transmembrane region" description="Helical" evidence="6">
    <location>
        <begin position="182"/>
        <end position="204"/>
    </location>
</feature>
<feature type="transmembrane region" description="Helical" evidence="6">
    <location>
        <begin position="241"/>
        <end position="261"/>
    </location>
</feature>
<keyword evidence="8" id="KW-1185">Reference proteome</keyword>